<accession>A0A1H1VL26</accession>
<sequence>MANKSQFSIVTYERRPGHWRAAITPFLHSRSFIRGKTTSSIVTGDDSESESAAMLAAEQLIKKL</sequence>
<dbReference type="AlphaFoldDB" id="A0A1H1VL26"/>
<reference evidence="2" key="1">
    <citation type="submission" date="2016-10" db="EMBL/GenBank/DDBJ databases">
        <authorList>
            <person name="Varghese N."/>
            <person name="Submissions S."/>
        </authorList>
    </citation>
    <scope>NUCLEOTIDE SEQUENCE [LARGE SCALE GENOMIC DNA]</scope>
    <source>
        <strain evidence="2">GAS369</strain>
    </source>
</reference>
<evidence type="ECO:0000313" key="2">
    <source>
        <dbReference type="Proteomes" id="UP000243904"/>
    </source>
</evidence>
<gene>
    <name evidence="1" type="ORF">SAMN05444158_3441</name>
</gene>
<evidence type="ECO:0000313" key="1">
    <source>
        <dbReference type="EMBL" id="SDS84976.1"/>
    </source>
</evidence>
<protein>
    <recommendedName>
        <fullName evidence="3">DRBM domain-containing protein</fullName>
    </recommendedName>
</protein>
<evidence type="ECO:0008006" key="3">
    <source>
        <dbReference type="Google" id="ProtNLM"/>
    </source>
</evidence>
<name>A0A1H1VL26_9BRAD</name>
<keyword evidence="2" id="KW-1185">Reference proteome</keyword>
<proteinExistence type="predicted"/>
<dbReference type="Proteomes" id="UP000243904">
    <property type="component" value="Chromosome I"/>
</dbReference>
<organism evidence="1 2">
    <name type="scientific">Bradyrhizobium canariense</name>
    <dbReference type="NCBI Taxonomy" id="255045"/>
    <lineage>
        <taxon>Bacteria</taxon>
        <taxon>Pseudomonadati</taxon>
        <taxon>Pseudomonadota</taxon>
        <taxon>Alphaproteobacteria</taxon>
        <taxon>Hyphomicrobiales</taxon>
        <taxon>Nitrobacteraceae</taxon>
        <taxon>Bradyrhizobium</taxon>
    </lineage>
</organism>
<dbReference type="EMBL" id="LT629750">
    <property type="protein sequence ID" value="SDS84976.1"/>
    <property type="molecule type" value="Genomic_DNA"/>
</dbReference>